<protein>
    <submittedName>
        <fullName evidence="7">Phosphoglycerate dehydrogenase-like enzyme</fullName>
    </submittedName>
</protein>
<dbReference type="GO" id="GO:0016616">
    <property type="term" value="F:oxidoreductase activity, acting on the CH-OH group of donors, NAD or NADP as acceptor"/>
    <property type="evidence" value="ECO:0007669"/>
    <property type="project" value="InterPro"/>
</dbReference>
<dbReference type="EMBL" id="JACHJV010000001">
    <property type="protein sequence ID" value="MBB4926899.1"/>
    <property type="molecule type" value="Genomic_DNA"/>
</dbReference>
<dbReference type="Gene3D" id="3.40.50.720">
    <property type="entry name" value="NAD(P)-binding Rossmann-like Domain"/>
    <property type="match status" value="2"/>
</dbReference>
<keyword evidence="3" id="KW-0520">NAD</keyword>
<evidence type="ECO:0000256" key="4">
    <source>
        <dbReference type="RuleBase" id="RU003719"/>
    </source>
</evidence>
<evidence type="ECO:0000259" key="6">
    <source>
        <dbReference type="Pfam" id="PF02826"/>
    </source>
</evidence>
<dbReference type="InterPro" id="IPR006139">
    <property type="entry name" value="D-isomer_2_OHA_DH_cat_dom"/>
</dbReference>
<dbReference type="CDD" id="cd12166">
    <property type="entry name" value="2-Hacid_dh_7"/>
    <property type="match status" value="1"/>
</dbReference>
<dbReference type="RefSeq" id="WP_184940648.1">
    <property type="nucleotide sequence ID" value="NZ_JACHJV010000001.1"/>
</dbReference>
<evidence type="ECO:0000256" key="3">
    <source>
        <dbReference type="ARBA" id="ARBA00023027"/>
    </source>
</evidence>
<dbReference type="InterPro" id="IPR036291">
    <property type="entry name" value="NAD(P)-bd_dom_sf"/>
</dbReference>
<dbReference type="InterPro" id="IPR006140">
    <property type="entry name" value="D-isomer_DH_NAD-bd"/>
</dbReference>
<dbReference type="Proteomes" id="UP000540506">
    <property type="component" value="Unassembled WGS sequence"/>
</dbReference>
<evidence type="ECO:0000256" key="2">
    <source>
        <dbReference type="ARBA" id="ARBA00023002"/>
    </source>
</evidence>
<dbReference type="PROSITE" id="PS00671">
    <property type="entry name" value="D_2_HYDROXYACID_DH_3"/>
    <property type="match status" value="1"/>
</dbReference>
<comment type="caution">
    <text evidence="7">The sequence shown here is derived from an EMBL/GenBank/DDBJ whole genome shotgun (WGS) entry which is preliminary data.</text>
</comment>
<dbReference type="SUPFAM" id="SSF52283">
    <property type="entry name" value="Formate/glycerate dehydrogenase catalytic domain-like"/>
    <property type="match status" value="1"/>
</dbReference>
<dbReference type="SUPFAM" id="SSF51735">
    <property type="entry name" value="NAD(P)-binding Rossmann-fold domains"/>
    <property type="match status" value="1"/>
</dbReference>
<evidence type="ECO:0000256" key="1">
    <source>
        <dbReference type="ARBA" id="ARBA00005854"/>
    </source>
</evidence>
<organism evidence="7 8">
    <name type="scientific">Kitasatospora kifunensis</name>
    <name type="common">Streptomyces kifunensis</name>
    <dbReference type="NCBI Taxonomy" id="58351"/>
    <lineage>
        <taxon>Bacteria</taxon>
        <taxon>Bacillati</taxon>
        <taxon>Actinomycetota</taxon>
        <taxon>Actinomycetes</taxon>
        <taxon>Kitasatosporales</taxon>
        <taxon>Streptomycetaceae</taxon>
        <taxon>Kitasatospora</taxon>
    </lineage>
</organism>
<dbReference type="PANTHER" id="PTHR43333:SF1">
    <property type="entry name" value="D-ISOMER SPECIFIC 2-HYDROXYACID DEHYDROGENASE NAD-BINDING DOMAIN-CONTAINING PROTEIN"/>
    <property type="match status" value="1"/>
</dbReference>
<sequence length="322" mass="33790">MTTEPTALPSEPVVLLPYPPQEIPGLPGGLETHVFDGAACDGRPGPPPAELLARVDLLVVPYLRTQTVLPLLPAMDRLRVVQTQTAGVDDIVPYLPAGALLCNARGVHDASTAELVVALTLAALRDIPGFVRGQDAEQWRAGFYPALADRTVLIVGYGSVGAAIEERLRPFECEVLRVARSARTAPNGPVHTLDELAVLLPQADVVVLAVPLSAETKGLVDSAFLASMRDGALLVNVARGPVVVTEALLAELTAGRLRAALDVTDPEPLPAGHPLWHAPGVLITPHVGGSSSAFLPRARRLIGAQLARFAKGEPLANVIPHG</sequence>
<dbReference type="GO" id="GO:0051287">
    <property type="term" value="F:NAD binding"/>
    <property type="evidence" value="ECO:0007669"/>
    <property type="project" value="InterPro"/>
</dbReference>
<keyword evidence="8" id="KW-1185">Reference proteome</keyword>
<dbReference type="InterPro" id="IPR029753">
    <property type="entry name" value="D-isomer_DH_CS"/>
</dbReference>
<reference evidence="7 8" key="1">
    <citation type="submission" date="2020-08" db="EMBL/GenBank/DDBJ databases">
        <title>Sequencing the genomes of 1000 actinobacteria strains.</title>
        <authorList>
            <person name="Klenk H.-P."/>
        </authorList>
    </citation>
    <scope>NUCLEOTIDE SEQUENCE [LARGE SCALE GENOMIC DNA]</scope>
    <source>
        <strain evidence="7 8">DSM 41654</strain>
    </source>
</reference>
<feature type="domain" description="D-isomer specific 2-hydroxyacid dehydrogenase catalytic" evidence="5">
    <location>
        <begin position="50"/>
        <end position="319"/>
    </location>
</feature>
<feature type="domain" description="D-isomer specific 2-hydroxyacid dehydrogenase NAD-binding" evidence="6">
    <location>
        <begin position="117"/>
        <end position="288"/>
    </location>
</feature>
<evidence type="ECO:0000259" key="5">
    <source>
        <dbReference type="Pfam" id="PF00389"/>
    </source>
</evidence>
<dbReference type="PANTHER" id="PTHR43333">
    <property type="entry name" value="2-HACID_DH_C DOMAIN-CONTAINING PROTEIN"/>
    <property type="match status" value="1"/>
</dbReference>
<dbReference type="AlphaFoldDB" id="A0A7W7R7V1"/>
<proteinExistence type="inferred from homology"/>
<gene>
    <name evidence="7" type="ORF">FHR34_005892</name>
</gene>
<comment type="similarity">
    <text evidence="1 4">Belongs to the D-isomer specific 2-hydroxyacid dehydrogenase family.</text>
</comment>
<name>A0A7W7R7V1_KITKI</name>
<keyword evidence="2 4" id="KW-0560">Oxidoreductase</keyword>
<dbReference type="Pfam" id="PF02826">
    <property type="entry name" value="2-Hacid_dh_C"/>
    <property type="match status" value="1"/>
</dbReference>
<accession>A0A7W7R7V1</accession>
<evidence type="ECO:0000313" key="7">
    <source>
        <dbReference type="EMBL" id="MBB4926899.1"/>
    </source>
</evidence>
<dbReference type="Pfam" id="PF00389">
    <property type="entry name" value="2-Hacid_dh"/>
    <property type="match status" value="1"/>
</dbReference>
<dbReference type="FunFam" id="3.40.50.720:FF:000593">
    <property type="entry name" value="Dihydrofolate reductase"/>
    <property type="match status" value="1"/>
</dbReference>
<evidence type="ECO:0000313" key="8">
    <source>
        <dbReference type="Proteomes" id="UP000540506"/>
    </source>
</evidence>